<reference evidence="3 5" key="1">
    <citation type="submission" date="2018-12" db="EMBL/GenBank/DDBJ databases">
        <title>Venturia inaequalis Genome Resource.</title>
        <authorList>
            <person name="Lichtner F.J."/>
        </authorList>
    </citation>
    <scope>NUCLEOTIDE SEQUENCE [LARGE SCALE GENOMIC DNA]</scope>
    <source>
        <strain evidence="3 5">120213</strain>
        <strain evidence="4 6">DMI_063113</strain>
    </source>
</reference>
<evidence type="ECO:0000256" key="2">
    <source>
        <dbReference type="SAM" id="Phobius"/>
    </source>
</evidence>
<feature type="compositionally biased region" description="Low complexity" evidence="1">
    <location>
        <begin position="143"/>
        <end position="154"/>
    </location>
</feature>
<accession>A0A8H3UBQ3</accession>
<keyword evidence="6" id="KW-1185">Reference proteome</keyword>
<dbReference type="Proteomes" id="UP000490939">
    <property type="component" value="Unassembled WGS sequence"/>
</dbReference>
<name>A0A8H3UBQ3_VENIN</name>
<feature type="transmembrane region" description="Helical" evidence="2">
    <location>
        <begin position="47"/>
        <end position="66"/>
    </location>
</feature>
<sequence length="242" mass="26272">MPTPPPTQQTLPLLILGTYLFLPLTYLTLLSSPLLNLPSTSKETACTLIVLVLLIHIYTFGIGYLVHVAMERRKVYLEGLGCLDAPVVCGDGEGGSGAGGFGFVKVMEGIRRWRDGDGHHNNNDADGECEVLPLYNLPPSPSSSPYSESNSHSLPTHETPYGTAEWEEWDSDNDTDNDSAAKFGWEDQTTPPRSPGTEESGEESAQTWQQAAGEMVVGEEGFWVVGLGERVKGWKGMMGLGR</sequence>
<evidence type="ECO:0000313" key="3">
    <source>
        <dbReference type="EMBL" id="KAE9967547.1"/>
    </source>
</evidence>
<gene>
    <name evidence="4" type="ORF">EG327_001689</name>
    <name evidence="3" type="ORF">EG328_008141</name>
</gene>
<feature type="region of interest" description="Disordered" evidence="1">
    <location>
        <begin position="140"/>
        <end position="211"/>
    </location>
</feature>
<organism evidence="3 5">
    <name type="scientific">Venturia inaequalis</name>
    <name type="common">Apple scab fungus</name>
    <dbReference type="NCBI Taxonomy" id="5025"/>
    <lineage>
        <taxon>Eukaryota</taxon>
        <taxon>Fungi</taxon>
        <taxon>Dikarya</taxon>
        <taxon>Ascomycota</taxon>
        <taxon>Pezizomycotina</taxon>
        <taxon>Dothideomycetes</taxon>
        <taxon>Pleosporomycetidae</taxon>
        <taxon>Venturiales</taxon>
        <taxon>Venturiaceae</taxon>
        <taxon>Venturia</taxon>
    </lineage>
</organism>
<dbReference type="AlphaFoldDB" id="A0A8H3UBQ3"/>
<dbReference type="Proteomes" id="UP000447873">
    <property type="component" value="Unassembled WGS sequence"/>
</dbReference>
<dbReference type="EMBL" id="WNWR01000147">
    <property type="protein sequence ID" value="KAE9990217.1"/>
    <property type="molecule type" value="Genomic_DNA"/>
</dbReference>
<keyword evidence="2" id="KW-0812">Transmembrane</keyword>
<feature type="compositionally biased region" description="Acidic residues" evidence="1">
    <location>
        <begin position="165"/>
        <end position="177"/>
    </location>
</feature>
<feature type="region of interest" description="Disordered" evidence="1">
    <location>
        <begin position="115"/>
        <end position="134"/>
    </location>
</feature>
<evidence type="ECO:0000313" key="5">
    <source>
        <dbReference type="Proteomes" id="UP000447873"/>
    </source>
</evidence>
<protein>
    <submittedName>
        <fullName evidence="3">Uncharacterized protein</fullName>
    </submittedName>
</protein>
<dbReference type="EMBL" id="WNWS01000450">
    <property type="protein sequence ID" value="KAE9967547.1"/>
    <property type="molecule type" value="Genomic_DNA"/>
</dbReference>
<keyword evidence="2" id="KW-0472">Membrane</keyword>
<evidence type="ECO:0000313" key="4">
    <source>
        <dbReference type="EMBL" id="KAE9990217.1"/>
    </source>
</evidence>
<feature type="transmembrane region" description="Helical" evidence="2">
    <location>
        <begin position="12"/>
        <end position="35"/>
    </location>
</feature>
<evidence type="ECO:0000256" key="1">
    <source>
        <dbReference type="SAM" id="MobiDB-lite"/>
    </source>
</evidence>
<evidence type="ECO:0000313" key="6">
    <source>
        <dbReference type="Proteomes" id="UP000490939"/>
    </source>
</evidence>
<proteinExistence type="predicted"/>
<comment type="caution">
    <text evidence="3">The sequence shown here is derived from an EMBL/GenBank/DDBJ whole genome shotgun (WGS) entry which is preliminary data.</text>
</comment>
<keyword evidence="2" id="KW-1133">Transmembrane helix</keyword>